<dbReference type="RefSeq" id="XP_010248612.1">
    <property type="nucleotide sequence ID" value="XM_010250310.2"/>
</dbReference>
<feature type="domain" description="TRF2/HOY1 PH-like" evidence="1">
    <location>
        <begin position="145"/>
        <end position="263"/>
    </location>
</feature>
<dbReference type="OMA" id="KIEVMWS"/>
<dbReference type="OrthoDB" id="6159439at2759"/>
<dbReference type="Pfam" id="PF24818">
    <property type="entry name" value="PH_TRF2_HOY1"/>
    <property type="match status" value="1"/>
</dbReference>
<accession>A0A1U7Z843</accession>
<dbReference type="KEGG" id="nnu:104591469"/>
<dbReference type="RefSeq" id="XP_010248613.1">
    <property type="nucleotide sequence ID" value="XM_010250311.2"/>
</dbReference>
<gene>
    <name evidence="3 4" type="primary">LOC104591469</name>
</gene>
<evidence type="ECO:0000259" key="1">
    <source>
        <dbReference type="Pfam" id="PF24818"/>
    </source>
</evidence>
<dbReference type="InterPro" id="IPR057939">
    <property type="entry name" value="TRF2_HOY1_PH"/>
</dbReference>
<evidence type="ECO:0000313" key="2">
    <source>
        <dbReference type="Proteomes" id="UP000189703"/>
    </source>
</evidence>
<reference evidence="3 4" key="1">
    <citation type="submission" date="2025-04" db="UniProtKB">
        <authorList>
            <consortium name="RefSeq"/>
        </authorList>
    </citation>
    <scope>IDENTIFICATION</scope>
</reference>
<dbReference type="PANTHER" id="PTHR33494:SF5">
    <property type="entry name" value="F10A16.6 PROTEIN"/>
    <property type="match status" value="1"/>
</dbReference>
<dbReference type="GeneID" id="104591469"/>
<protein>
    <submittedName>
        <fullName evidence="3 4">Uncharacterized protein LOC104591469 isoform X1</fullName>
    </submittedName>
</protein>
<evidence type="ECO:0000313" key="4">
    <source>
        <dbReference type="RefSeq" id="XP_010248613.1"/>
    </source>
</evidence>
<dbReference type="AlphaFoldDB" id="A0A1U7Z843"/>
<name>A0A1U7Z843_NELNU</name>
<evidence type="ECO:0000313" key="3">
    <source>
        <dbReference type="RefSeq" id="XP_010248612.1"/>
    </source>
</evidence>
<keyword evidence="2" id="KW-1185">Reference proteome</keyword>
<proteinExistence type="predicted"/>
<dbReference type="eggNOG" id="ENOG502QQND">
    <property type="taxonomic scope" value="Eukaryota"/>
</dbReference>
<dbReference type="Proteomes" id="UP000189703">
    <property type="component" value="Unplaced"/>
</dbReference>
<dbReference type="PANTHER" id="PTHR33494">
    <property type="entry name" value="OS02G0793800 PROTEIN"/>
    <property type="match status" value="1"/>
</dbReference>
<sequence>MDFKNQRQQELGTFFVSELNLPRTMNLDITETLSSSFELDTSVISCTEFLGADCGDTLPNKLEVDEEHDSRSKRLKLMAPAKHCSYLTIPENLSPLGLTLRKTPSFLDLLESKLFCSSFSCSEKRTNPNDGASAPLINGKAKASNFSASLLKIGSWERVSRYDGEVVAKCYYAKRKLVWEVLDGMLKNKIEVLWSDIVSIKATCNHNMPQTLEIELMNPPLFFRETNPQPRKHTLWKSTGDFTGGQASIFRRHFLQFPQGTLQKHYEKLLQLDDRLFSLSKKPYPSFDSPFFDLDKVQNHHPNDYKSFRLEGQNSNLPTELLGSGNNDGYLEEFHCFTISKTKLPRQDLNLEDRTVASAEIGHDNSCLAHGTSVSIEKAFPTVFASLPSSMPDFGAVSLTKCYKYMNKRTYEGKEILGYNLAMSEIPECKLNSKVKFDSTSDLKPNCWISEIQTNWNPISSWKGVGYKREMDMYFSSGFSYSEQIGSTEILGNCDELLANISCATTFPVFVVEDEEVPKRW</sequence>
<organism evidence="2 4">
    <name type="scientific">Nelumbo nucifera</name>
    <name type="common">Sacred lotus</name>
    <dbReference type="NCBI Taxonomy" id="4432"/>
    <lineage>
        <taxon>Eukaryota</taxon>
        <taxon>Viridiplantae</taxon>
        <taxon>Streptophyta</taxon>
        <taxon>Embryophyta</taxon>
        <taxon>Tracheophyta</taxon>
        <taxon>Spermatophyta</taxon>
        <taxon>Magnoliopsida</taxon>
        <taxon>Proteales</taxon>
        <taxon>Nelumbonaceae</taxon>
        <taxon>Nelumbo</taxon>
    </lineage>
</organism>